<feature type="region of interest" description="Disordered" evidence="4">
    <location>
        <begin position="348"/>
        <end position="415"/>
    </location>
</feature>
<dbReference type="FunFam" id="1.10.30.10:FF:000026">
    <property type="entry name" value="PMS1 homolog 1, mismatch repair system component"/>
    <property type="match status" value="1"/>
</dbReference>
<feature type="DNA-binding region" description="HMG box" evidence="3">
    <location>
        <begin position="539"/>
        <end position="607"/>
    </location>
</feature>
<accession>A0A3Q3H151</accession>
<dbReference type="SMART" id="SM00398">
    <property type="entry name" value="HMG"/>
    <property type="match status" value="1"/>
</dbReference>
<feature type="compositionally biased region" description="Polar residues" evidence="4">
    <location>
        <begin position="492"/>
        <end position="503"/>
    </location>
</feature>
<dbReference type="CDD" id="cd21985">
    <property type="entry name" value="HMG-box_PMS1"/>
    <property type="match status" value="1"/>
</dbReference>
<dbReference type="InterPro" id="IPR038973">
    <property type="entry name" value="MutL/Mlh/Pms-like"/>
</dbReference>
<dbReference type="InterPro" id="IPR002099">
    <property type="entry name" value="MutL/Mlh/PMS"/>
</dbReference>
<dbReference type="FunFam" id="3.30.565.10:FF:000017">
    <property type="entry name" value="PMS1 homolog 1, mismatch repair system component"/>
    <property type="match status" value="1"/>
</dbReference>
<dbReference type="PANTHER" id="PTHR10073:SF54">
    <property type="entry name" value="PMS1 PROTEIN HOMOLOG 1"/>
    <property type="match status" value="1"/>
</dbReference>
<dbReference type="InterPro" id="IPR009071">
    <property type="entry name" value="HMG_box_dom"/>
</dbReference>
<dbReference type="SUPFAM" id="SSF54211">
    <property type="entry name" value="Ribosomal protein S5 domain 2-like"/>
    <property type="match status" value="1"/>
</dbReference>
<organism evidence="6 7">
    <name type="scientific">Labrus bergylta</name>
    <name type="common">ballan wrasse</name>
    <dbReference type="NCBI Taxonomy" id="56723"/>
    <lineage>
        <taxon>Eukaryota</taxon>
        <taxon>Metazoa</taxon>
        <taxon>Chordata</taxon>
        <taxon>Craniata</taxon>
        <taxon>Vertebrata</taxon>
        <taxon>Euteleostomi</taxon>
        <taxon>Actinopterygii</taxon>
        <taxon>Neopterygii</taxon>
        <taxon>Teleostei</taxon>
        <taxon>Neoteleostei</taxon>
        <taxon>Acanthomorphata</taxon>
        <taxon>Eupercaria</taxon>
        <taxon>Labriformes</taxon>
        <taxon>Labridae</taxon>
        <taxon>Labrus</taxon>
    </lineage>
</organism>
<dbReference type="GeneTree" id="ENSGT00940000157085"/>
<dbReference type="GO" id="GO:0005524">
    <property type="term" value="F:ATP binding"/>
    <property type="evidence" value="ECO:0007669"/>
    <property type="project" value="InterPro"/>
</dbReference>
<dbReference type="GO" id="GO:0006298">
    <property type="term" value="P:mismatch repair"/>
    <property type="evidence" value="ECO:0007669"/>
    <property type="project" value="InterPro"/>
</dbReference>
<feature type="region of interest" description="Disordered" evidence="4">
    <location>
        <begin position="588"/>
        <end position="631"/>
    </location>
</feature>
<dbReference type="InterPro" id="IPR014762">
    <property type="entry name" value="DNA_mismatch_repair_CS"/>
</dbReference>
<dbReference type="SMART" id="SM01340">
    <property type="entry name" value="DNA_mis_repair"/>
    <property type="match status" value="1"/>
</dbReference>
<comment type="similarity">
    <text evidence="1">Belongs to the DNA mismatch repair MutL/HexB family.</text>
</comment>
<feature type="region of interest" description="Disordered" evidence="4">
    <location>
        <begin position="448"/>
        <end position="515"/>
    </location>
</feature>
<dbReference type="Gene3D" id="1.10.30.10">
    <property type="entry name" value="High mobility group box domain"/>
    <property type="match status" value="1"/>
</dbReference>
<evidence type="ECO:0000256" key="1">
    <source>
        <dbReference type="ARBA" id="ARBA00006082"/>
    </source>
</evidence>
<reference evidence="6" key="2">
    <citation type="submission" date="2025-09" db="UniProtKB">
        <authorList>
            <consortium name="Ensembl"/>
        </authorList>
    </citation>
    <scope>IDENTIFICATION</scope>
</reference>
<evidence type="ECO:0000256" key="4">
    <source>
        <dbReference type="SAM" id="MobiDB-lite"/>
    </source>
</evidence>
<feature type="compositionally biased region" description="Basic and acidic residues" evidence="4">
    <location>
        <begin position="387"/>
        <end position="396"/>
    </location>
</feature>
<dbReference type="Gene3D" id="3.30.565.10">
    <property type="entry name" value="Histidine kinase-like ATPase, C-terminal domain"/>
    <property type="match status" value="1"/>
</dbReference>
<keyword evidence="3" id="KW-0539">Nucleus</keyword>
<dbReference type="Gene3D" id="3.30.230.10">
    <property type="match status" value="1"/>
</dbReference>
<dbReference type="CDD" id="cd16926">
    <property type="entry name" value="HATPase_MutL-MLH-PMS-like"/>
    <property type="match status" value="1"/>
</dbReference>
<dbReference type="Pfam" id="PF13589">
    <property type="entry name" value="HATPase_c_3"/>
    <property type="match status" value="1"/>
</dbReference>
<dbReference type="InterPro" id="IPR020568">
    <property type="entry name" value="Ribosomal_Su5_D2-typ_SF"/>
</dbReference>
<evidence type="ECO:0000313" key="6">
    <source>
        <dbReference type="Ensembl" id="ENSLBEP00000037694.1"/>
    </source>
</evidence>
<dbReference type="GO" id="GO:0032389">
    <property type="term" value="C:MutLalpha complex"/>
    <property type="evidence" value="ECO:0007669"/>
    <property type="project" value="TreeGrafter"/>
</dbReference>
<dbReference type="Proteomes" id="UP000261660">
    <property type="component" value="Unplaced"/>
</dbReference>
<evidence type="ECO:0000313" key="7">
    <source>
        <dbReference type="Proteomes" id="UP000261660"/>
    </source>
</evidence>
<dbReference type="InterPro" id="IPR036910">
    <property type="entry name" value="HMG_box_dom_sf"/>
</dbReference>
<dbReference type="InParanoid" id="A0A3Q3H151"/>
<dbReference type="Pfam" id="PF01119">
    <property type="entry name" value="DNA_mis_repair"/>
    <property type="match status" value="1"/>
</dbReference>
<dbReference type="GO" id="GO:0140664">
    <property type="term" value="F:ATP-dependent DNA damage sensor activity"/>
    <property type="evidence" value="ECO:0007669"/>
    <property type="project" value="InterPro"/>
</dbReference>
<dbReference type="InterPro" id="IPR036890">
    <property type="entry name" value="HATPase_C_sf"/>
</dbReference>
<dbReference type="InterPro" id="IPR013507">
    <property type="entry name" value="DNA_mismatch_S5_2-like"/>
</dbReference>
<dbReference type="SUPFAM" id="SSF55874">
    <property type="entry name" value="ATPase domain of HSP90 chaperone/DNA topoisomerase II/histidine kinase"/>
    <property type="match status" value="1"/>
</dbReference>
<dbReference type="Ensembl" id="ENSLBET00000039255.1">
    <property type="protein sequence ID" value="ENSLBEP00000037694.1"/>
    <property type="gene ID" value="ENSLBEG00000028137.1"/>
</dbReference>
<dbReference type="CDD" id="cd03485">
    <property type="entry name" value="MutL_Trans_hPMS_1_like"/>
    <property type="match status" value="1"/>
</dbReference>
<name>A0A3Q3H151_9LABR</name>
<evidence type="ECO:0000256" key="3">
    <source>
        <dbReference type="PROSITE-ProRule" id="PRU00267"/>
    </source>
</evidence>
<feature type="compositionally biased region" description="Polar residues" evidence="4">
    <location>
        <begin position="458"/>
        <end position="468"/>
    </location>
</feature>
<dbReference type="NCBIfam" id="TIGR00585">
    <property type="entry name" value="mutl"/>
    <property type="match status" value="1"/>
</dbReference>
<dbReference type="FunFam" id="3.30.230.10:FF:000030">
    <property type="entry name" value="PMS1 homolog 1, mismatch repair system component"/>
    <property type="match status" value="1"/>
</dbReference>
<reference evidence="6" key="1">
    <citation type="submission" date="2025-08" db="UniProtKB">
        <authorList>
            <consortium name="Ensembl"/>
        </authorList>
    </citation>
    <scope>IDENTIFICATION</scope>
</reference>
<dbReference type="PROSITE" id="PS00058">
    <property type="entry name" value="DNA_MISMATCH_REPAIR_1"/>
    <property type="match status" value="1"/>
</dbReference>
<proteinExistence type="inferred from homology"/>
<dbReference type="GO" id="GO:0016887">
    <property type="term" value="F:ATP hydrolysis activity"/>
    <property type="evidence" value="ECO:0007669"/>
    <property type="project" value="InterPro"/>
</dbReference>
<feature type="compositionally biased region" description="Basic and acidic residues" evidence="4">
    <location>
        <begin position="588"/>
        <end position="603"/>
    </location>
</feature>
<dbReference type="STRING" id="56723.ENSLBEP00000037694"/>
<keyword evidence="2" id="KW-0227">DNA damage</keyword>
<dbReference type="PANTHER" id="PTHR10073">
    <property type="entry name" value="DNA MISMATCH REPAIR PROTEIN MLH, PMS, MUTL"/>
    <property type="match status" value="1"/>
</dbReference>
<dbReference type="PROSITE" id="PS50118">
    <property type="entry name" value="HMG_BOX_2"/>
    <property type="match status" value="1"/>
</dbReference>
<keyword evidence="3" id="KW-0238">DNA-binding</keyword>
<dbReference type="Pfam" id="PF00505">
    <property type="entry name" value="HMG_box"/>
    <property type="match status" value="1"/>
</dbReference>
<sequence length="1093" mass="121313">MKQLPPDTVRLLSSSQVITSVLNVVKELMENSLDAGASSIDIKLENYGFDRIEVRDNGHGIKAADAPVMAVRHFTSKICSHDDLERLETYGFRGEALGSICAVAEVSVITKTAEDDISTQYTLNFTGGVVSQKPSHFGQGTTVSVLKLFKNLPVRRQYYSSTKKCKEELKKVQDLLMAYAVIKPDLRLTLVHNKVVVWQKAKVADHRSALIATLGFGTVSNLVACHHHQEQPEIVLEGFFPKAGADYSSTSSSNPDRTFIFINSRPVHHKELMKLLRQRYAAQYPDDSARNRYPTLMLKITVSPSSVDVNLTPDKTQVLLQDKEAVLTAVEAFLVSLYGYRPSVESQVEKQRGQETSPSPCCPLQTDISRSDKEQSVTNHNGNFLKETPKHSDTAVRTDSALHCQTSNGSSSSSVAEDWIINQIPAELEANFSLCDDQSCTQTDSAIRSPERLEDHNMSGSDTNNDQLSAEEWSRGTALTDPGSGEPLQPVQIHQPSKGNLSDSAEVKGESSSNKKMINAITEKRAALTAYDLISNRAMRAPLSPAALYEKEVRAEVLREKPTASLQDISVTVQERWKNLREEERKKYEDKAQKHLDQHDQRTKLASAEGPKETSRIIQRGQAQGHKRKAPLSNQQLLDELFSAEPQKKARNPAPKPSQPLPCSVAALRLQLQRLSSQSDAVPRGLRLVNRLASQSAWVILCGQRLMLLNPFRVEEALLFKRLLENNILPAVSLQNPIQLTDGSLGGAEYTEALCNMEKQNPDLNGGAHFSDPRLVANGFKIKLTPGLASAERHLEVTAMADCVPFLGVEDLREILTAVLHKKARTVQECRPLKVTNYLQGEAVRLARQLPTNLSREDVEETLQRMEQQLGDTNQTCIHGRPFLHHLSDIPSTDQEAKALLRPLELATRDINVATLWKELKEGCRLESVEGLKRVSMRKVNSSIQNKSSSHQSFLSGLCGGHSQVVSPRIEGVNLDAPVGLRLSQPHSQHLFHVYTLPRADPGIHFDLQGADAYVSVPVCDRHQAGDLQEHSGRLLRRAQMHPELSSDYSIGLKLLGEGEKAALWLCVNLDDGLGCREKEYKNDVLYERNTCN</sequence>
<evidence type="ECO:0000259" key="5">
    <source>
        <dbReference type="PROSITE" id="PS50118"/>
    </source>
</evidence>
<dbReference type="AlphaFoldDB" id="A0A3Q3H151"/>
<feature type="domain" description="HMG box" evidence="5">
    <location>
        <begin position="539"/>
        <end position="607"/>
    </location>
</feature>
<keyword evidence="7" id="KW-1185">Reference proteome</keyword>
<protein>
    <submittedName>
        <fullName evidence="6">PMS1 homolog 1, mismatch repair system component</fullName>
    </submittedName>
</protein>
<dbReference type="InterPro" id="IPR014721">
    <property type="entry name" value="Ribsml_uS5_D2-typ_fold_subgr"/>
</dbReference>
<evidence type="ECO:0000256" key="2">
    <source>
        <dbReference type="ARBA" id="ARBA00022763"/>
    </source>
</evidence>
<feature type="compositionally biased region" description="Polar residues" evidence="4">
    <location>
        <begin position="403"/>
        <end position="415"/>
    </location>
</feature>
<dbReference type="SUPFAM" id="SSF47095">
    <property type="entry name" value="HMG-box"/>
    <property type="match status" value="1"/>
</dbReference>
<dbReference type="GO" id="GO:0030983">
    <property type="term" value="F:mismatched DNA binding"/>
    <property type="evidence" value="ECO:0007669"/>
    <property type="project" value="InterPro"/>
</dbReference>